<evidence type="ECO:0000313" key="2">
    <source>
        <dbReference type="EMBL" id="GAA4799541.1"/>
    </source>
</evidence>
<feature type="transmembrane region" description="Helical" evidence="1">
    <location>
        <begin position="44"/>
        <end position="61"/>
    </location>
</feature>
<feature type="transmembrane region" description="Helical" evidence="1">
    <location>
        <begin position="149"/>
        <end position="170"/>
    </location>
</feature>
<evidence type="ECO:0000256" key="1">
    <source>
        <dbReference type="SAM" id="Phobius"/>
    </source>
</evidence>
<feature type="transmembrane region" description="Helical" evidence="1">
    <location>
        <begin position="73"/>
        <end position="90"/>
    </location>
</feature>
<keyword evidence="1" id="KW-0812">Transmembrane</keyword>
<protein>
    <recommendedName>
        <fullName evidence="4">DUF3180 family protein</fullName>
    </recommendedName>
</protein>
<proteinExistence type="predicted"/>
<feature type="transmembrane region" description="Helical" evidence="1">
    <location>
        <begin position="182"/>
        <end position="206"/>
    </location>
</feature>
<dbReference type="EMBL" id="BAABJE010000014">
    <property type="protein sequence ID" value="GAA4799541.1"/>
    <property type="molecule type" value="Genomic_DNA"/>
</dbReference>
<feature type="transmembrane region" description="Helical" evidence="1">
    <location>
        <begin position="110"/>
        <end position="129"/>
    </location>
</feature>
<keyword evidence="3" id="KW-1185">Reference proteome</keyword>
<reference evidence="3" key="1">
    <citation type="journal article" date="2019" name="Int. J. Syst. Evol. Microbiol.">
        <title>The Global Catalogue of Microorganisms (GCM) 10K type strain sequencing project: providing services to taxonomists for standard genome sequencing and annotation.</title>
        <authorList>
            <consortium name="The Broad Institute Genomics Platform"/>
            <consortium name="The Broad Institute Genome Sequencing Center for Infectious Disease"/>
            <person name="Wu L."/>
            <person name="Ma J."/>
        </authorList>
    </citation>
    <scope>NUCLEOTIDE SEQUENCE [LARGE SCALE GENOMIC DNA]</scope>
    <source>
        <strain evidence="3">JCM 18204</strain>
    </source>
</reference>
<gene>
    <name evidence="2" type="ORF">GCM10023307_27310</name>
</gene>
<keyword evidence="1" id="KW-1133">Transmembrane helix</keyword>
<accession>A0ABP9BSF4</accession>
<sequence>MTFMGAPIWGRWISILAAGGALWLLLAGPEAVLGWDTGRVGMILLAGSAWGLLYTVSRMPREALAGSASPAEWQARVGTGFIVAAMLYFFSKMPVLDTPAIAHDPDAAAVGRNLVMLLIAWAILSSVLASRWKGAVEADERDREIAAKAAGWGHGALIFSIVGIAVMLGFPSEKLEWATPPMIGNVLIFALMWGWLCEYVATLAYYRSDRKGAA</sequence>
<dbReference type="Proteomes" id="UP001499959">
    <property type="component" value="Unassembled WGS sequence"/>
</dbReference>
<evidence type="ECO:0000313" key="3">
    <source>
        <dbReference type="Proteomes" id="UP001499959"/>
    </source>
</evidence>
<keyword evidence="1" id="KW-0472">Membrane</keyword>
<comment type="caution">
    <text evidence="2">The sequence shown here is derived from an EMBL/GenBank/DDBJ whole genome shotgun (WGS) entry which is preliminary data.</text>
</comment>
<name>A0ABP9BSF4_9GAMM</name>
<organism evidence="2 3">
    <name type="scientific">Lysobacter hankyongensis</name>
    <dbReference type="NCBI Taxonomy" id="1176535"/>
    <lineage>
        <taxon>Bacteria</taxon>
        <taxon>Pseudomonadati</taxon>
        <taxon>Pseudomonadota</taxon>
        <taxon>Gammaproteobacteria</taxon>
        <taxon>Lysobacterales</taxon>
        <taxon>Lysobacteraceae</taxon>
        <taxon>Lysobacter</taxon>
    </lineage>
</organism>
<evidence type="ECO:0008006" key="4">
    <source>
        <dbReference type="Google" id="ProtNLM"/>
    </source>
</evidence>